<dbReference type="CDD" id="cd08946">
    <property type="entry name" value="SDR_e"/>
    <property type="match status" value="1"/>
</dbReference>
<comment type="caution">
    <text evidence="3">The sequence shown here is derived from an EMBL/GenBank/DDBJ whole genome shotgun (WGS) entry which is preliminary data.</text>
</comment>
<accession>A0A937G3A2</accession>
<dbReference type="AlphaFoldDB" id="A0A937G3A2"/>
<evidence type="ECO:0000313" key="3">
    <source>
        <dbReference type="EMBL" id="MBL6449205.1"/>
    </source>
</evidence>
<dbReference type="Pfam" id="PF01370">
    <property type="entry name" value="Epimerase"/>
    <property type="match status" value="1"/>
</dbReference>
<organism evidence="3 4">
    <name type="scientific">Fulvivirga marina</name>
    <dbReference type="NCBI Taxonomy" id="2494733"/>
    <lineage>
        <taxon>Bacteria</taxon>
        <taxon>Pseudomonadati</taxon>
        <taxon>Bacteroidota</taxon>
        <taxon>Cytophagia</taxon>
        <taxon>Cytophagales</taxon>
        <taxon>Fulvivirgaceae</taxon>
        <taxon>Fulvivirga</taxon>
    </lineage>
</organism>
<dbReference type="PANTHER" id="PTHR43000">
    <property type="entry name" value="DTDP-D-GLUCOSE 4,6-DEHYDRATASE-RELATED"/>
    <property type="match status" value="1"/>
</dbReference>
<evidence type="ECO:0000259" key="2">
    <source>
        <dbReference type="Pfam" id="PF01370"/>
    </source>
</evidence>
<dbReference type="Proteomes" id="UP000614216">
    <property type="component" value="Unassembled WGS sequence"/>
</dbReference>
<dbReference type="EMBL" id="JAEUGD010000066">
    <property type="protein sequence ID" value="MBL6449205.1"/>
    <property type="molecule type" value="Genomic_DNA"/>
</dbReference>
<sequence>MKILITGGAGYIGTELVNVLTQREDVEEIIIYDNLSRANYNLFLGHNFSNPERISFVKGELLDSRFLKKVLKGVDVVYHLAAKVTTPFADTDPHFYEQVNHWGTAELVYAVEESDVKKFIFTSSTGVYGSSKSSVEEAATPNPKTFYGISKMRGEEHVGRLSDKIDTYIFRCGNVYGYNRSMRFDAVINKFVFEANFYKRITIHGDGRQRRSFIHIDHVAQALSHVLDGPLQTGVYNLVNRDLKILDIVDTLKQMIPELEFIFVNQHLKLRELRVQPNQILNKALSLPEPISLMEELKHFQSRFSF</sequence>
<evidence type="ECO:0000256" key="1">
    <source>
        <dbReference type="ARBA" id="ARBA00007637"/>
    </source>
</evidence>
<dbReference type="Gene3D" id="3.40.50.720">
    <property type="entry name" value="NAD(P)-binding Rossmann-like Domain"/>
    <property type="match status" value="1"/>
</dbReference>
<proteinExistence type="inferred from homology"/>
<gene>
    <name evidence="3" type="ORF">JMN32_23045</name>
</gene>
<keyword evidence="4" id="KW-1185">Reference proteome</keyword>
<name>A0A937G3A2_9BACT</name>
<dbReference type="InterPro" id="IPR036291">
    <property type="entry name" value="NAD(P)-bd_dom_sf"/>
</dbReference>
<protein>
    <submittedName>
        <fullName evidence="3">NAD-dependent epimerase/dehydratase family protein</fullName>
    </submittedName>
</protein>
<comment type="similarity">
    <text evidence="1">Belongs to the NAD(P)-dependent epimerase/dehydratase family.</text>
</comment>
<feature type="domain" description="NAD-dependent epimerase/dehydratase" evidence="2">
    <location>
        <begin position="3"/>
        <end position="237"/>
    </location>
</feature>
<dbReference type="RefSeq" id="WP_202858740.1">
    <property type="nucleotide sequence ID" value="NZ_JAEUGD010000066.1"/>
</dbReference>
<evidence type="ECO:0000313" key="4">
    <source>
        <dbReference type="Proteomes" id="UP000614216"/>
    </source>
</evidence>
<reference evidence="3" key="1">
    <citation type="submission" date="2021-01" db="EMBL/GenBank/DDBJ databases">
        <title>Fulvivirga kasyanovii gen. nov., sp nov., a novel member of the phylum Bacteroidetes isolated from seawater in a mussel farm.</title>
        <authorList>
            <person name="Zhao L.-H."/>
            <person name="Wang Z.-J."/>
        </authorList>
    </citation>
    <scope>NUCLEOTIDE SEQUENCE</scope>
    <source>
        <strain evidence="3">29W222</strain>
    </source>
</reference>
<dbReference type="SUPFAM" id="SSF51735">
    <property type="entry name" value="NAD(P)-binding Rossmann-fold domains"/>
    <property type="match status" value="1"/>
</dbReference>
<dbReference type="InterPro" id="IPR001509">
    <property type="entry name" value="Epimerase_deHydtase"/>
</dbReference>